<keyword evidence="10" id="KW-1185">Reference proteome</keyword>
<feature type="compositionally biased region" description="Low complexity" evidence="7">
    <location>
        <begin position="214"/>
        <end position="224"/>
    </location>
</feature>
<evidence type="ECO:0000256" key="5">
    <source>
        <dbReference type="PROSITE-ProRule" id="PRU01251"/>
    </source>
</evidence>
<dbReference type="CDD" id="cd00009">
    <property type="entry name" value="AAA"/>
    <property type="match status" value="1"/>
</dbReference>
<dbReference type="PANTHER" id="PTHR11638">
    <property type="entry name" value="ATP-DEPENDENT CLP PROTEASE"/>
    <property type="match status" value="1"/>
</dbReference>
<dbReference type="SUPFAM" id="SSF81923">
    <property type="entry name" value="Double Clp-N motif"/>
    <property type="match status" value="1"/>
</dbReference>
<keyword evidence="3 9" id="KW-0067">ATP-binding</keyword>
<dbReference type="FunFam" id="3.40.50.300:FF:000025">
    <property type="entry name" value="ATP-dependent Clp protease subunit"/>
    <property type="match status" value="1"/>
</dbReference>
<dbReference type="InterPro" id="IPR036628">
    <property type="entry name" value="Clp_N_dom_sf"/>
</dbReference>
<dbReference type="GO" id="GO:0005737">
    <property type="term" value="C:cytoplasm"/>
    <property type="evidence" value="ECO:0007669"/>
    <property type="project" value="TreeGrafter"/>
</dbReference>
<evidence type="ECO:0000256" key="7">
    <source>
        <dbReference type="SAM" id="MobiDB-lite"/>
    </source>
</evidence>
<gene>
    <name evidence="9" type="ORF">C7382_12021</name>
</gene>
<dbReference type="Pfam" id="PF17871">
    <property type="entry name" value="AAA_lid_9"/>
    <property type="match status" value="1"/>
</dbReference>
<dbReference type="Gene3D" id="1.10.8.60">
    <property type="match status" value="2"/>
</dbReference>
<evidence type="ECO:0000313" key="10">
    <source>
        <dbReference type="Proteomes" id="UP000245462"/>
    </source>
</evidence>
<dbReference type="GO" id="GO:0034605">
    <property type="term" value="P:cellular response to heat"/>
    <property type="evidence" value="ECO:0007669"/>
    <property type="project" value="TreeGrafter"/>
</dbReference>
<accession>A0A2U1F4A3</accession>
<name>A0A2U1F4A3_9PORP</name>
<dbReference type="CDD" id="cd19499">
    <property type="entry name" value="RecA-like_ClpB_Hsp104-like"/>
    <property type="match status" value="1"/>
</dbReference>
<dbReference type="InterPro" id="IPR004176">
    <property type="entry name" value="Clp_R_N"/>
</dbReference>
<dbReference type="Pfam" id="PF02861">
    <property type="entry name" value="Clp_N"/>
    <property type="match status" value="1"/>
</dbReference>
<dbReference type="SUPFAM" id="SSF52540">
    <property type="entry name" value="P-loop containing nucleoside triphosphate hydrolases"/>
    <property type="match status" value="2"/>
</dbReference>
<dbReference type="InterPro" id="IPR028299">
    <property type="entry name" value="ClpA/B_CS2"/>
</dbReference>
<feature type="compositionally biased region" description="Low complexity" evidence="7">
    <location>
        <begin position="191"/>
        <end position="206"/>
    </location>
</feature>
<reference evidence="9 10" key="1">
    <citation type="submission" date="2018-04" db="EMBL/GenBank/DDBJ databases">
        <title>Genomic Encyclopedia of Type Strains, Phase IV (KMG-IV): sequencing the most valuable type-strain genomes for metagenomic binning, comparative biology and taxonomic classification.</title>
        <authorList>
            <person name="Goeker M."/>
        </authorList>
    </citation>
    <scope>NUCLEOTIDE SEQUENCE [LARGE SCALE GENOMIC DNA]</scope>
    <source>
        <strain evidence="9 10">DSM 28520</strain>
    </source>
</reference>
<keyword evidence="2" id="KW-0547">Nucleotide-binding</keyword>
<dbReference type="GO" id="GO:0016887">
    <property type="term" value="F:ATP hydrolysis activity"/>
    <property type="evidence" value="ECO:0007669"/>
    <property type="project" value="InterPro"/>
</dbReference>
<dbReference type="GO" id="GO:0005524">
    <property type="term" value="F:ATP binding"/>
    <property type="evidence" value="ECO:0007669"/>
    <property type="project" value="UniProtKB-KW"/>
</dbReference>
<comment type="caution">
    <text evidence="9">The sequence shown here is derived from an EMBL/GenBank/DDBJ whole genome shotgun (WGS) entry which is preliminary data.</text>
</comment>
<feature type="coiled-coil region" evidence="6">
    <location>
        <begin position="507"/>
        <end position="534"/>
    </location>
</feature>
<dbReference type="SMART" id="SM01086">
    <property type="entry name" value="ClpB_D2-small"/>
    <property type="match status" value="1"/>
</dbReference>
<dbReference type="SMART" id="SM00382">
    <property type="entry name" value="AAA"/>
    <property type="match status" value="2"/>
</dbReference>
<feature type="region of interest" description="Disordered" evidence="7">
    <location>
        <begin position="177"/>
        <end position="228"/>
    </location>
</feature>
<evidence type="ECO:0000259" key="8">
    <source>
        <dbReference type="PROSITE" id="PS51903"/>
    </source>
</evidence>
<dbReference type="Proteomes" id="UP000245462">
    <property type="component" value="Unassembled WGS sequence"/>
</dbReference>
<evidence type="ECO:0000313" key="9">
    <source>
        <dbReference type="EMBL" id="PVZ07004.1"/>
    </source>
</evidence>
<dbReference type="EMBL" id="QEKY01000020">
    <property type="protein sequence ID" value="PVZ07004.1"/>
    <property type="molecule type" value="Genomic_DNA"/>
</dbReference>
<sequence>MRSVAGGTIIARRISDMTNDFTQTFRNALEYSYQEASRLGTTVVTQDMLVLGIIRDGDNGAIDIMRHYGINLDDLKRQIELEAMAKDIAPPEKESPLFTSSAREAIEYATDICAELEDEAVSPVHLLLSILRSKQENLTQRIFMKQGIKYDNILPDYFGQRHGTDQEEAAAPTIIDGYKDNDFDEDEDESSIPPSNNGPSRNSGGSPEQGGGDTTTTTRNGNDTPALDAFGTDITAQAAAGKLDPVVGREQEIERVIQILSRRKKNNPVLIGEPGVGKSAIVEGLAERIVNRKVSRVLFDKRIISLDLAQMVAGTKYRGQFEERLKAVLEELQKNPQIILFIDEIHTIVGAGSAAGSMDTANMLKPALARGQVQCIGATTLDEYRKNIEKDGALERRFQKVQVVPSTAEETLTILENIKERYEEHHGVRYTDKALRAAVELTERYVSDRFFPDKAIDAMDEAGASVHVTNVIAPKEIELLETELATVRENKIAAVKAQNYELAASFRDQERRTQQQISEEKKRWEEQMSKHRETVDEDVVAHVIALMTGVPAERLATGEGERLRTMADDLKAKVVGQDGAIEKMVRAIQRNRLGLRNEKKPIGSFLFLGPTGVGKTYLAKKLAEYLFEDESAMIRVDMSEYMEKFSVSRLVGAPPGYVGYEEGGQLTEKVRRKPYSVVLLDEIEKAHSDVYNILLQVMDEGQLTDSLGRRVDFKNTVIIITSNVGTRQLKEFGQGIGFRPEMDEQADKEHSRAVIQKALNKTFSPEFLNRLDDIILFDQLGKTEIRRMVDIELRDVLARIHRAGFGLELTDEAKDVIATKGYDIQYGARPLKRTLQTEVEDRLTDLILSSKITKGQTLTLTARDGEIVVAD</sequence>
<evidence type="ECO:0000256" key="2">
    <source>
        <dbReference type="ARBA" id="ARBA00022741"/>
    </source>
</evidence>
<dbReference type="InterPro" id="IPR050130">
    <property type="entry name" value="ClpA_ClpB"/>
</dbReference>
<dbReference type="PROSITE" id="PS00871">
    <property type="entry name" value="CLPAB_2"/>
    <property type="match status" value="1"/>
</dbReference>
<dbReference type="AlphaFoldDB" id="A0A2U1F4A3"/>
<dbReference type="Gene3D" id="4.10.860.10">
    <property type="entry name" value="UVR domain"/>
    <property type="match status" value="1"/>
</dbReference>
<evidence type="ECO:0000256" key="3">
    <source>
        <dbReference type="ARBA" id="ARBA00022840"/>
    </source>
</evidence>
<protein>
    <submittedName>
        <fullName evidence="9">ATP-dependent Clp protease ATP-binding subunit ClpC</fullName>
    </submittedName>
</protein>
<dbReference type="Pfam" id="PF07724">
    <property type="entry name" value="AAA_2"/>
    <property type="match status" value="1"/>
</dbReference>
<dbReference type="InterPro" id="IPR027417">
    <property type="entry name" value="P-loop_NTPase"/>
</dbReference>
<evidence type="ECO:0000256" key="4">
    <source>
        <dbReference type="ARBA" id="ARBA00023186"/>
    </source>
</evidence>
<dbReference type="InterPro" id="IPR003593">
    <property type="entry name" value="AAA+_ATPase"/>
</dbReference>
<dbReference type="Gene3D" id="1.10.1780.10">
    <property type="entry name" value="Clp, N-terminal domain"/>
    <property type="match status" value="1"/>
</dbReference>
<dbReference type="GO" id="GO:0006508">
    <property type="term" value="P:proteolysis"/>
    <property type="evidence" value="ECO:0007669"/>
    <property type="project" value="UniProtKB-KW"/>
</dbReference>
<dbReference type="InterPro" id="IPR003959">
    <property type="entry name" value="ATPase_AAA_core"/>
</dbReference>
<evidence type="ECO:0000256" key="6">
    <source>
        <dbReference type="SAM" id="Coils"/>
    </source>
</evidence>
<keyword evidence="9" id="KW-0645">Protease</keyword>
<dbReference type="InterPro" id="IPR041546">
    <property type="entry name" value="ClpA/ClpB_AAA_lid"/>
</dbReference>
<organism evidence="9 10">
    <name type="scientific">Porphyromonas loveana</name>
    <dbReference type="NCBI Taxonomy" id="1884669"/>
    <lineage>
        <taxon>Bacteria</taxon>
        <taxon>Pseudomonadati</taxon>
        <taxon>Bacteroidota</taxon>
        <taxon>Bacteroidia</taxon>
        <taxon>Bacteroidales</taxon>
        <taxon>Porphyromonadaceae</taxon>
        <taxon>Porphyromonas</taxon>
    </lineage>
</organism>
<dbReference type="PROSITE" id="PS51903">
    <property type="entry name" value="CLP_R"/>
    <property type="match status" value="1"/>
</dbReference>
<dbReference type="Gene3D" id="3.40.50.300">
    <property type="entry name" value="P-loop containing nucleotide triphosphate hydrolases"/>
    <property type="match status" value="2"/>
</dbReference>
<keyword evidence="6" id="KW-0175">Coiled coil</keyword>
<dbReference type="PRINTS" id="PR00300">
    <property type="entry name" value="CLPPROTEASEA"/>
</dbReference>
<dbReference type="PANTHER" id="PTHR11638:SF18">
    <property type="entry name" value="HEAT SHOCK PROTEIN 104"/>
    <property type="match status" value="1"/>
</dbReference>
<evidence type="ECO:0000256" key="1">
    <source>
        <dbReference type="ARBA" id="ARBA00022737"/>
    </source>
</evidence>
<proteinExistence type="predicted"/>
<dbReference type="InterPro" id="IPR001270">
    <property type="entry name" value="ClpA/B"/>
</dbReference>
<feature type="domain" description="Clp R" evidence="8">
    <location>
        <begin position="18"/>
        <end position="163"/>
    </location>
</feature>
<keyword evidence="9" id="KW-0378">Hydrolase</keyword>
<dbReference type="InterPro" id="IPR019489">
    <property type="entry name" value="Clp_ATPase_C"/>
</dbReference>
<keyword evidence="1 5" id="KW-0677">Repeat</keyword>
<keyword evidence="4" id="KW-0143">Chaperone</keyword>
<dbReference type="GO" id="GO:0008233">
    <property type="term" value="F:peptidase activity"/>
    <property type="evidence" value="ECO:0007669"/>
    <property type="project" value="UniProtKB-KW"/>
</dbReference>
<dbReference type="Pfam" id="PF10431">
    <property type="entry name" value="ClpB_D2-small"/>
    <property type="match status" value="1"/>
</dbReference>
<dbReference type="Pfam" id="PF00004">
    <property type="entry name" value="AAA"/>
    <property type="match status" value="1"/>
</dbReference>
<dbReference type="FunFam" id="3.40.50.300:FF:000010">
    <property type="entry name" value="Chaperone clpB 1, putative"/>
    <property type="match status" value="1"/>
</dbReference>